<dbReference type="KEGG" id="cput:CONPUDRAFT_76756"/>
<proteinExistence type="predicted"/>
<feature type="transmembrane region" description="Helical" evidence="1">
    <location>
        <begin position="95"/>
        <end position="114"/>
    </location>
</feature>
<reference evidence="3" key="1">
    <citation type="journal article" date="2012" name="Science">
        <title>The Paleozoic origin of enzymatic lignin decomposition reconstructed from 31 fungal genomes.</title>
        <authorList>
            <person name="Floudas D."/>
            <person name="Binder M."/>
            <person name="Riley R."/>
            <person name="Barry K."/>
            <person name="Blanchette R.A."/>
            <person name="Henrissat B."/>
            <person name="Martinez A.T."/>
            <person name="Otillar R."/>
            <person name="Spatafora J.W."/>
            <person name="Yadav J.S."/>
            <person name="Aerts A."/>
            <person name="Benoit I."/>
            <person name="Boyd A."/>
            <person name="Carlson A."/>
            <person name="Copeland A."/>
            <person name="Coutinho P.M."/>
            <person name="de Vries R.P."/>
            <person name="Ferreira P."/>
            <person name="Findley K."/>
            <person name="Foster B."/>
            <person name="Gaskell J."/>
            <person name="Glotzer D."/>
            <person name="Gorecki P."/>
            <person name="Heitman J."/>
            <person name="Hesse C."/>
            <person name="Hori C."/>
            <person name="Igarashi K."/>
            <person name="Jurgens J.A."/>
            <person name="Kallen N."/>
            <person name="Kersten P."/>
            <person name="Kohler A."/>
            <person name="Kuees U."/>
            <person name="Kumar T.K.A."/>
            <person name="Kuo A."/>
            <person name="LaButti K."/>
            <person name="Larrondo L.F."/>
            <person name="Lindquist E."/>
            <person name="Ling A."/>
            <person name="Lombard V."/>
            <person name="Lucas S."/>
            <person name="Lundell T."/>
            <person name="Martin R."/>
            <person name="McLaughlin D.J."/>
            <person name="Morgenstern I."/>
            <person name="Morin E."/>
            <person name="Murat C."/>
            <person name="Nagy L.G."/>
            <person name="Nolan M."/>
            <person name="Ohm R.A."/>
            <person name="Patyshakuliyeva A."/>
            <person name="Rokas A."/>
            <person name="Ruiz-Duenas F.J."/>
            <person name="Sabat G."/>
            <person name="Salamov A."/>
            <person name="Samejima M."/>
            <person name="Schmutz J."/>
            <person name="Slot J.C."/>
            <person name="St John F."/>
            <person name="Stenlid J."/>
            <person name="Sun H."/>
            <person name="Sun S."/>
            <person name="Syed K."/>
            <person name="Tsang A."/>
            <person name="Wiebenga A."/>
            <person name="Young D."/>
            <person name="Pisabarro A."/>
            <person name="Eastwood D.C."/>
            <person name="Martin F."/>
            <person name="Cullen D."/>
            <person name="Grigoriev I.V."/>
            <person name="Hibbett D.S."/>
        </authorList>
    </citation>
    <scope>NUCLEOTIDE SEQUENCE [LARGE SCALE GENOMIC DNA]</scope>
    <source>
        <strain evidence="3">RWD-64-598 SS2</strain>
    </source>
</reference>
<keyword evidence="1" id="KW-0812">Transmembrane</keyword>
<dbReference type="Proteomes" id="UP000053558">
    <property type="component" value="Unassembled WGS sequence"/>
</dbReference>
<gene>
    <name evidence="2" type="ORF">CONPUDRAFT_76756</name>
</gene>
<dbReference type="AlphaFoldDB" id="A0A5M3MC41"/>
<dbReference type="EMBL" id="JH711586">
    <property type="protein sequence ID" value="EIW76410.1"/>
    <property type="molecule type" value="Genomic_DNA"/>
</dbReference>
<dbReference type="GeneID" id="19209528"/>
<feature type="transmembrane region" description="Helical" evidence="1">
    <location>
        <begin position="55"/>
        <end position="74"/>
    </location>
</feature>
<feature type="transmembrane region" description="Helical" evidence="1">
    <location>
        <begin position="170"/>
        <end position="195"/>
    </location>
</feature>
<sequence length="310" mass="34637">MSVTTGIKIWVLVSFSPRSLVSSEYVGNKPIHAIICAEVAALDCYLLDFGLEVEFIWLRYLGITWAISILLYTLEVPMPAKLHASITESTRGMMALRVYLLLVGVTRMHIWASISLLTGFVVAQGTSIIATVLYVAATAGYISDVDVLGYEYCNDLFALNPHMGQLTLNILLPMSYATMLAYEIMLGLAVLYYGLKRLRTGSYQWRQPRRTLGIMATIMLRDNFLYFIANAFLSAIMIISQAPTLQKSLVCNNISVAIQYLLFTMIGPRAILNLRKQHAAGIGERYDIEMTSLRFVSVTLVPEEGEYQAM</sequence>
<accession>A0A5M3MC41</accession>
<name>A0A5M3MC41_CONPW</name>
<evidence type="ECO:0000256" key="1">
    <source>
        <dbReference type="SAM" id="Phobius"/>
    </source>
</evidence>
<feature type="transmembrane region" description="Helical" evidence="1">
    <location>
        <begin position="224"/>
        <end position="242"/>
    </location>
</feature>
<keyword evidence="3" id="KW-1185">Reference proteome</keyword>
<evidence type="ECO:0000313" key="3">
    <source>
        <dbReference type="Proteomes" id="UP000053558"/>
    </source>
</evidence>
<keyword evidence="1" id="KW-0472">Membrane</keyword>
<evidence type="ECO:0000313" key="2">
    <source>
        <dbReference type="EMBL" id="EIW76410.1"/>
    </source>
</evidence>
<organism evidence="2 3">
    <name type="scientific">Coniophora puteana (strain RWD-64-598)</name>
    <name type="common">Brown rot fungus</name>
    <dbReference type="NCBI Taxonomy" id="741705"/>
    <lineage>
        <taxon>Eukaryota</taxon>
        <taxon>Fungi</taxon>
        <taxon>Dikarya</taxon>
        <taxon>Basidiomycota</taxon>
        <taxon>Agaricomycotina</taxon>
        <taxon>Agaricomycetes</taxon>
        <taxon>Agaricomycetidae</taxon>
        <taxon>Boletales</taxon>
        <taxon>Coniophorineae</taxon>
        <taxon>Coniophoraceae</taxon>
        <taxon>Coniophora</taxon>
    </lineage>
</organism>
<keyword evidence="1" id="KW-1133">Transmembrane helix</keyword>
<dbReference type="RefSeq" id="XP_007773641.1">
    <property type="nucleotide sequence ID" value="XM_007775451.1"/>
</dbReference>
<feature type="transmembrane region" description="Helical" evidence="1">
    <location>
        <begin position="254"/>
        <end position="272"/>
    </location>
</feature>
<comment type="caution">
    <text evidence="2">The sequence shown here is derived from an EMBL/GenBank/DDBJ whole genome shotgun (WGS) entry which is preliminary data.</text>
</comment>
<protein>
    <submittedName>
        <fullName evidence="2">Uncharacterized protein</fullName>
    </submittedName>
</protein>